<dbReference type="InterPro" id="IPR036300">
    <property type="entry name" value="MIR_dom_sf"/>
</dbReference>
<sequence length="2997" mass="358883">MEQQNQFQSNKSILNFGSTIYLSYENEQNEIFISQAEGFTKNRVQLLQESHIKKYGNYMSGLFKVYPSFYNSQYLKIKTKYEQKQIDQQQDSVQFNKRTLRQEIPKQVKQMDEEAQLNYEQYKKLKGTPVLYGQIVQFLHYNSNKYLYLDQNHVSDYEYDNLKVQLKEEYSDQTCFRILPCFSYQQENQGIIYNNDFIYIKSTLECRNNSGELYLHASADALDLNQKKQKLLKKISKSNTSNNESEKNYKKKEINASSEQKSQWKIRIFSEYVDDKLSVCDIIWINYSEQDVYIIYEFLLLYIFYQKKKKKKKLNLITQKYDESNEKYLLKFEGFEQTEKYQKFIGNSNGMFIIQSQNMHKGGLVEWNKDYKLRHLTTGFYLSLGNVVRGINEIDFGEQNKLLVLVKNIKQASSFKFELVQSSLIQRNKEHLTKYLQKDSYFRMSCFNKNQTYWLKTADSKEFGDIMSCQLEVQIYPAFSTTKKEEYVFKLAKANQNEVRMTQFLLSCRKVITKAFKYLNPEYIEEIKSMNYQEEYNQFIIKINRLEKCLIDLNLFCCNKLLAYLYIDQQYGQINNFIQNVLKEQHFVELLVSLLALSFPKIQNLQEALIIENEYQNKFKFNNIYNNNNNQQNSIILILIFFIIFFIIFLDINEYSKYIQEQIIRKKIKFCVLIYKLLSNICTNNQKNQEKASLYLPLFAVQFRYIPSAMDCILQIINNYQELLFQLYRLNNDFVKGEIKYEKLQQKEKLSKEFQQQYQKRKSSGKENNYNEKYEKMTFLLKERNQIFNKEQWDMIQYFCFLLVKSKDFGLKKQILRFLSQGSCFFGEGVNVNQELIYEYLIKNGLNRIYQENHLVQIKSQGKDLIIYLNNDQISNNLEVNIEKLVTFLGKNINKKQKNENDMFVFISCQIEFLATMCNSRNYTWKNFIEQNYTFNALAETITEEQYSYDFRAQIYQLLNKLYIVQEPQKIQNIPELCMVLKFEQKGQKKQEVEEEENYQADENIEKIKDKLLIYIGEKAREIQEIFHENPNQINDEIKKREIQQKAGNIYNNLTYEILKIVYLLIQFGCYDIKREIQSLSFKQNKQEQVQESQIFKILQYAMTIFEYDKTFPEARKVLVQKRKEKQEQIQNKLQEQGKKIFYGVTGIMGKAFNMINFFEVLQQENNEKNKKKKKENNIEIIAEDQGIIGGGFLKQNDVLKKILQKILNENQDEYEFKIKCQICNIFGKYLDYKHDYMLSRIKNQFVYIVQDKFNLIQKIQSFENDFKSKSEVIREFKKFVQDNIQCFFNQVLCTGTCVDEMGEFQKQFQSFFFDKRKDKFSKDGELININQILNSEIFPSLVMLFCFSQDYEMEKKILGVLCKFYNQRNQLADLLSQLILLFDEGNQKIHEITKFKLKKLTKFIEESESWMSSLNNEGNLEILEKTRNDFDFFGKILIKNSQVRVIQNNQKSEDQYEVFIENENEIDFIRQKILYHNKVYELAINLIKDSVHILQGEEEKRKKNNQNIQTNIYCSKMRELFKSCFFFLKNFVKYNTFNQEILSENLVSLLQALPFNVGLSELYCEIFQNNKHICLSKQTEITDDFIKLIISNGRQAKYLDFFLIIQKTNNEYLIKNQKLVLNLFLDPKYKHILLYLDNDKNQNKTKGYTFSFQKQYEEDEPYVYHAKLLDVLAFTTIGKEGMYMSEQKLRQNINLKYVFELLSQKDELCEGIMEQIGLLKIPLLKYIYYTFLESEKISDEFVKYIEDFIRFIQKENQRILSQEKFSKFFYVYFDIFLFVLHSYKAIFSQDKEFSNKLQNQINSEIHILIENIIKKKLVFVNEKYYFDQNEINYREFEIYRNRWRKFIALIGGFKVNNIIINENSGFLQIDYNNNNNNNNNNNYNNNNNNNKLYKKMAMVDSPQNANNIYKNNTDRKTNNNIFFQLGNFIKKEQIEIDPDVYLFNQCINQNEIWQILWNIFLQTFLNSEKLVDLIKVEQKIFALALDKVEYIFQKIPIINEIINKGEIFRKLINFLEKAHNDNTCTSTFKLVLNVLGNFIEIDDYKLQNEQYEQDQDIIESLKKENIEKNQNFLNQYGATQMIFNQLSDYSNMEWSEELFIYIIQFGVKLLYDGNKEVQKSIFNYFMNFTQSEVFFKTIHKYINDEIQKIKREKTNTNNSQEITIFNFQKKDDVILTILRFLQLLAEGHYLDLQKYMRLQTQNYHNYDLLEAIIGLLNAYFFKKQEKYIKNMTQCFDTLTEYIQGPCKENQMALIQDNFLDLASSLLSIDEVMEDQEAEKALPKWEIAKLKYKCSITLISLLEGRKKEDDIVVKMIKSINYEIIKRNIVDIYHLYKIIGKQNYNKELFNHFDDEQNEENQQGFIIETGFNLYIILSIFNEEEENYQQENKLKKRKKKREKTTNILKNNLVLDIFGLAFTMAKGIKDMVQEQANKVHFLVKNKDIGDDIQTIKIKQKALRELLMQEAVQFFQQNTLHIEVLREGDNYLEKTYFYCPYFCKDLDKQTKKKFNMNANRISVKSKVTSLMQESQNLIKVMRHNYNLNSQLKKIRILHILSQQINLLRDIAFVLAIAINLMVLFSFQRDENKQIVNLYTQKYITTIGIILIVLTLIIVLYFLLLTAPILIMKAWEGVVYIIYIQYIIYFFFKKKDKINLLKYIIRFIKTIYLLLSDFYVLYYIIYGITAIVGLSYTPFFFVFHLFDILVRFPELLNVVRSVYIPRKPIMYTYFLFLVLLYVFSLFGYYWLRESFPPTFCESVFTCLLTTFDKCFKYDGGLGGYLNNLDQIEDEKNSTTYFLIRFFYDNIFFIICMIIMINIVSGIIIDQFGELRDKLKEYEQDLNNKCFICNFSSEEIEKESDQNQDFITHIRQDHCMWNYLYYIAYLQDKKQTEYTGIESYVAEKIEKEEIGWFPINRALCMNKRMQAKENQEVIISLKEMNKSQLIIKDTLNILNQTVDKISQKENNYVNNDYITSLYQKYKNKKVNFVYSLNNLSDKSN</sequence>
<protein>
    <submittedName>
        <fullName evidence="13">MIR domain protein</fullName>
        <ecNumber evidence="13">1.6.5.3</ecNumber>
        <ecNumber evidence="13">2.4.1.69</ecNumber>
        <ecNumber evidence="13">2.7.7.6</ecNumber>
        <ecNumber evidence="13">3.1.11.5</ecNumber>
    </submittedName>
</protein>
<dbReference type="OMA" id="YWLYESY"/>
<dbReference type="STRING" id="857967.G0QWJ8"/>
<dbReference type="PANTHER" id="PTHR13715:SF99">
    <property type="entry name" value="INOSITOL 1,4,5-TRISPHOSPHATE RECEPTOR-LIKE PROTEIN A"/>
    <property type="match status" value="1"/>
</dbReference>
<feature type="transmembrane region" description="Helical" evidence="8">
    <location>
        <begin position="2631"/>
        <end position="2646"/>
    </location>
</feature>
<dbReference type="GO" id="GO:0005216">
    <property type="term" value="F:monoatomic ion channel activity"/>
    <property type="evidence" value="ECO:0007669"/>
    <property type="project" value="InterPro"/>
</dbReference>
<dbReference type="GO" id="GO:0016491">
    <property type="term" value="F:oxidoreductase activity"/>
    <property type="evidence" value="ECO:0007669"/>
    <property type="project" value="UniProtKB-KW"/>
</dbReference>
<keyword evidence="4 8" id="KW-1133">Transmembrane helix</keyword>
<keyword evidence="5 8" id="KW-0472">Membrane</keyword>
<dbReference type="PANTHER" id="PTHR13715">
    <property type="entry name" value="RYANODINE RECEPTOR AND IP3 RECEPTOR"/>
    <property type="match status" value="1"/>
</dbReference>
<dbReference type="InterPro" id="IPR005821">
    <property type="entry name" value="Ion_trans_dom"/>
</dbReference>
<dbReference type="Pfam" id="PF08709">
    <property type="entry name" value="Ins145_P3_rec"/>
    <property type="match status" value="1"/>
</dbReference>
<dbReference type="InterPro" id="IPR013662">
    <property type="entry name" value="RIH_assoc-dom"/>
</dbReference>
<evidence type="ECO:0000256" key="6">
    <source>
        <dbReference type="SAM" id="Coils"/>
    </source>
</evidence>
<dbReference type="SUPFAM" id="SSF100909">
    <property type="entry name" value="IP3 receptor type 1 binding core, domain 2"/>
    <property type="match status" value="2"/>
</dbReference>
<keyword evidence="13" id="KW-0560">Oxidoreductase</keyword>
<keyword evidence="13" id="KW-0328">Glycosyltransferase</keyword>
<dbReference type="GeneID" id="14906517"/>
<dbReference type="Gene3D" id="1.10.287.70">
    <property type="match status" value="1"/>
</dbReference>
<keyword evidence="13" id="KW-0808">Transferase</keyword>
<feature type="transmembrane region" description="Helical" evidence="8">
    <location>
        <begin position="2601"/>
        <end position="2625"/>
    </location>
</feature>
<dbReference type="GO" id="GO:0003899">
    <property type="term" value="F:DNA-directed RNA polymerase activity"/>
    <property type="evidence" value="ECO:0007669"/>
    <property type="project" value="UniProtKB-EC"/>
</dbReference>
<feature type="compositionally biased region" description="Basic and acidic residues" evidence="7">
    <location>
        <begin position="244"/>
        <end position="254"/>
    </location>
</feature>
<evidence type="ECO:0000259" key="11">
    <source>
        <dbReference type="Pfam" id="PF08454"/>
    </source>
</evidence>
<organism evidence="13 14">
    <name type="scientific">Ichthyophthirius multifiliis</name>
    <name type="common">White spot disease agent</name>
    <name type="synonym">Ich</name>
    <dbReference type="NCBI Taxonomy" id="5932"/>
    <lineage>
        <taxon>Eukaryota</taxon>
        <taxon>Sar</taxon>
        <taxon>Alveolata</taxon>
        <taxon>Ciliophora</taxon>
        <taxon>Intramacronucleata</taxon>
        <taxon>Oligohymenophorea</taxon>
        <taxon>Hymenostomatida</taxon>
        <taxon>Ophryoglenina</taxon>
        <taxon>Ichthyophthirius</taxon>
    </lineage>
</organism>
<dbReference type="OrthoDB" id="300855at2759"/>
<dbReference type="Gene3D" id="2.80.10.50">
    <property type="match status" value="2"/>
</dbReference>
<dbReference type="InParanoid" id="G0QWJ8"/>
<evidence type="ECO:0000259" key="12">
    <source>
        <dbReference type="Pfam" id="PF08709"/>
    </source>
</evidence>
<dbReference type="Pfam" id="PF08454">
    <property type="entry name" value="RIH_assoc"/>
    <property type="match status" value="1"/>
</dbReference>
<keyword evidence="14" id="KW-1185">Reference proteome</keyword>
<feature type="transmembrane region" description="Helical" evidence="8">
    <location>
        <begin position="2804"/>
        <end position="2822"/>
    </location>
</feature>
<proteinExistence type="predicted"/>
<keyword evidence="13" id="KW-0548">Nucleotidyltransferase</keyword>
<evidence type="ECO:0000256" key="4">
    <source>
        <dbReference type="ARBA" id="ARBA00022989"/>
    </source>
</evidence>
<dbReference type="GO" id="GO:0006816">
    <property type="term" value="P:calcium ion transport"/>
    <property type="evidence" value="ECO:0007669"/>
    <property type="project" value="InterPro"/>
</dbReference>
<dbReference type="GO" id="GO:0008107">
    <property type="term" value="F:galactoside 2-alpha-L-fucosyltransferase activity"/>
    <property type="evidence" value="ECO:0007669"/>
    <property type="project" value="UniProtKB-EC"/>
</dbReference>
<evidence type="ECO:0000259" key="10">
    <source>
        <dbReference type="Pfam" id="PF02815"/>
    </source>
</evidence>
<dbReference type="InterPro" id="IPR016093">
    <property type="entry name" value="MIR_motif"/>
</dbReference>
<dbReference type="Proteomes" id="UP000008983">
    <property type="component" value="Unassembled WGS sequence"/>
</dbReference>
<evidence type="ECO:0000256" key="3">
    <source>
        <dbReference type="ARBA" id="ARBA00022737"/>
    </source>
</evidence>
<dbReference type="Pfam" id="PF02815">
    <property type="entry name" value="MIR"/>
    <property type="match status" value="1"/>
</dbReference>
<feature type="transmembrane region" description="Helical" evidence="8">
    <location>
        <begin position="634"/>
        <end position="652"/>
    </location>
</feature>
<feature type="coiled-coil region" evidence="6">
    <location>
        <begin position="1116"/>
        <end position="1185"/>
    </location>
</feature>
<evidence type="ECO:0000256" key="7">
    <source>
        <dbReference type="SAM" id="MobiDB-lite"/>
    </source>
</evidence>
<dbReference type="EC" id="2.7.7.6" evidence="13"/>
<keyword evidence="2 8" id="KW-0812">Transmembrane</keyword>
<dbReference type="InterPro" id="IPR015925">
    <property type="entry name" value="Ryanodine_IP3_receptor"/>
</dbReference>
<evidence type="ECO:0000256" key="1">
    <source>
        <dbReference type="ARBA" id="ARBA00004141"/>
    </source>
</evidence>
<keyword evidence="13" id="KW-0378">Hydrolase</keyword>
<evidence type="ECO:0000256" key="8">
    <source>
        <dbReference type="SAM" id="Phobius"/>
    </source>
</evidence>
<feature type="transmembrane region" description="Helical" evidence="8">
    <location>
        <begin position="2561"/>
        <end position="2581"/>
    </location>
</feature>
<dbReference type="InterPro" id="IPR014821">
    <property type="entry name" value="Ins145_P3_rcpt"/>
</dbReference>
<dbReference type="Pfam" id="PF00520">
    <property type="entry name" value="Ion_trans"/>
    <property type="match status" value="1"/>
</dbReference>
<feature type="region of interest" description="Disordered" evidence="7">
    <location>
        <begin position="235"/>
        <end position="254"/>
    </location>
</feature>
<name>G0QWJ8_ICHMU</name>
<keyword evidence="3" id="KW-0677">Repeat</keyword>
<feature type="domain" description="MIR" evidence="10">
    <location>
        <begin position="279"/>
        <end position="451"/>
    </location>
</feature>
<accession>G0QWJ8</accession>
<evidence type="ECO:0000259" key="9">
    <source>
        <dbReference type="Pfam" id="PF00520"/>
    </source>
</evidence>
<evidence type="ECO:0000256" key="2">
    <source>
        <dbReference type="ARBA" id="ARBA00022692"/>
    </source>
</evidence>
<dbReference type="EMBL" id="GL983998">
    <property type="protein sequence ID" value="EGR30411.1"/>
    <property type="molecule type" value="Genomic_DNA"/>
</dbReference>
<feature type="domain" description="RyR/IP3R Homology associated" evidence="11">
    <location>
        <begin position="2170"/>
        <end position="2267"/>
    </location>
</feature>
<reference evidence="13 14" key="1">
    <citation type="submission" date="2011-07" db="EMBL/GenBank/DDBJ databases">
        <authorList>
            <person name="Coyne R."/>
            <person name="Brami D."/>
            <person name="Johnson J."/>
            <person name="Hostetler J."/>
            <person name="Hannick L."/>
            <person name="Clark T."/>
            <person name="Cassidy-Hanley D."/>
            <person name="Inman J."/>
        </authorList>
    </citation>
    <scope>NUCLEOTIDE SEQUENCE [LARGE SCALE GENOMIC DNA]</scope>
    <source>
        <strain evidence="13 14">G5</strain>
    </source>
</reference>
<dbReference type="SUPFAM" id="SSF82109">
    <property type="entry name" value="MIR domain"/>
    <property type="match status" value="2"/>
</dbReference>
<dbReference type="eggNOG" id="KOG3533">
    <property type="taxonomic scope" value="Eukaryota"/>
</dbReference>
<feature type="transmembrane region" description="Helical" evidence="8">
    <location>
        <begin position="2658"/>
        <end position="2679"/>
    </location>
</feature>
<evidence type="ECO:0000313" key="13">
    <source>
        <dbReference type="EMBL" id="EGR30411.1"/>
    </source>
</evidence>
<evidence type="ECO:0000256" key="5">
    <source>
        <dbReference type="ARBA" id="ARBA00023136"/>
    </source>
</evidence>
<feature type="transmembrane region" description="Helical" evidence="8">
    <location>
        <begin position="2725"/>
        <end position="2745"/>
    </location>
</feature>
<comment type="subcellular location">
    <subcellularLocation>
        <location evidence="1">Membrane</location>
        <topology evidence="1">Multi-pass membrane protein</topology>
    </subcellularLocation>
</comment>
<gene>
    <name evidence="13" type="ORF">IMG5_132830</name>
</gene>
<feature type="coiled-coil region" evidence="6">
    <location>
        <begin position="2042"/>
        <end position="2072"/>
    </location>
</feature>
<feature type="domain" description="Inositol 1,4,5-trisphosphate/ryanodine receptor" evidence="12">
    <location>
        <begin position="10"/>
        <end position="234"/>
    </location>
</feature>
<feature type="domain" description="Ion transport" evidence="9">
    <location>
        <begin position="2597"/>
        <end position="2831"/>
    </location>
</feature>
<dbReference type="EC" id="1.6.5.3" evidence="13"/>
<dbReference type="EC" id="3.1.11.5" evidence="13"/>
<evidence type="ECO:0000313" key="14">
    <source>
        <dbReference type="Proteomes" id="UP000008983"/>
    </source>
</evidence>
<dbReference type="EC" id="2.4.1.69" evidence="13"/>
<dbReference type="GO" id="GO:0008854">
    <property type="term" value="F:exodeoxyribonuclease V activity"/>
    <property type="evidence" value="ECO:0007669"/>
    <property type="project" value="UniProtKB-EC"/>
</dbReference>
<dbReference type="InterPro" id="IPR035910">
    <property type="entry name" value="RyR/IP3R_RIH_dom_sf"/>
</dbReference>
<dbReference type="GO" id="GO:0016020">
    <property type="term" value="C:membrane"/>
    <property type="evidence" value="ECO:0007669"/>
    <property type="project" value="UniProtKB-SubCell"/>
</dbReference>
<dbReference type="RefSeq" id="XP_004031998.1">
    <property type="nucleotide sequence ID" value="XM_004031950.1"/>
</dbReference>
<keyword evidence="6" id="KW-0175">Coiled coil</keyword>